<sequence length="172" mass="18575">MVNAQEAPGVLEDVRELLNSWLIPNDTRQPDDRFDAWAAAHAVTDPAERGAVRDLRDDLRAALDGGAEADAVVNRWIARAGLQPRVEDGAVTYWHEGGPAGDLVAAVVTAMADGRWSRLKTCPDCRWAFYDHTRNGSKRWCLMTAGGPGGRSCGSIAKVRAHRARQASADAG</sequence>
<comment type="caution">
    <text evidence="2">The sequence shown here is derived from an EMBL/GenBank/DDBJ whole genome shotgun (WGS) entry which is preliminary data.</text>
</comment>
<dbReference type="PANTHER" id="PTHR35525">
    <property type="entry name" value="BLL6575 PROTEIN"/>
    <property type="match status" value="1"/>
</dbReference>
<proteinExistence type="predicted"/>
<dbReference type="Proteomes" id="UP000542813">
    <property type="component" value="Unassembled WGS sequence"/>
</dbReference>
<name>A0A7W9GM77_9ACTN</name>
<dbReference type="RefSeq" id="WP_184819907.1">
    <property type="nucleotide sequence ID" value="NZ_JACHMM010000001.1"/>
</dbReference>
<dbReference type="Gene3D" id="1.10.3300.10">
    <property type="entry name" value="Jann2411-like domain"/>
    <property type="match status" value="1"/>
</dbReference>
<organism evidence="2 3">
    <name type="scientific">Jiangella mangrovi</name>
    <dbReference type="NCBI Taxonomy" id="1524084"/>
    <lineage>
        <taxon>Bacteria</taxon>
        <taxon>Bacillati</taxon>
        <taxon>Actinomycetota</taxon>
        <taxon>Actinomycetes</taxon>
        <taxon>Jiangellales</taxon>
        <taxon>Jiangellaceae</taxon>
        <taxon>Jiangella</taxon>
    </lineage>
</organism>
<accession>A0A7W9GM77</accession>
<dbReference type="Pfam" id="PF11706">
    <property type="entry name" value="zf-CGNR"/>
    <property type="match status" value="1"/>
</dbReference>
<dbReference type="EMBL" id="JACHMM010000001">
    <property type="protein sequence ID" value="MBB5786452.1"/>
    <property type="molecule type" value="Genomic_DNA"/>
</dbReference>
<dbReference type="InterPro" id="IPR023286">
    <property type="entry name" value="ABATE_dom_sf"/>
</dbReference>
<evidence type="ECO:0000313" key="2">
    <source>
        <dbReference type="EMBL" id="MBB5786452.1"/>
    </source>
</evidence>
<evidence type="ECO:0000313" key="3">
    <source>
        <dbReference type="Proteomes" id="UP000542813"/>
    </source>
</evidence>
<keyword evidence="3" id="KW-1185">Reference proteome</keyword>
<protein>
    <submittedName>
        <fullName evidence="2">Putative RNA-binding Zn ribbon-like protein</fullName>
    </submittedName>
</protein>
<gene>
    <name evidence="2" type="ORF">HD601_001027</name>
</gene>
<dbReference type="InterPro" id="IPR021005">
    <property type="entry name" value="Znf_CGNR"/>
</dbReference>
<evidence type="ECO:0000259" key="1">
    <source>
        <dbReference type="Pfam" id="PF11706"/>
    </source>
</evidence>
<dbReference type="SUPFAM" id="SSF160904">
    <property type="entry name" value="Jann2411-like"/>
    <property type="match status" value="1"/>
</dbReference>
<dbReference type="InterPro" id="IPR010852">
    <property type="entry name" value="ABATE"/>
</dbReference>
<dbReference type="AlphaFoldDB" id="A0A7W9GM77"/>
<reference evidence="2 3" key="1">
    <citation type="submission" date="2020-08" db="EMBL/GenBank/DDBJ databases">
        <title>Sequencing the genomes of 1000 actinobacteria strains.</title>
        <authorList>
            <person name="Klenk H.-P."/>
        </authorList>
    </citation>
    <scope>NUCLEOTIDE SEQUENCE [LARGE SCALE GENOMIC DNA]</scope>
    <source>
        <strain evidence="2 3">DSM 102122</strain>
    </source>
</reference>
<dbReference type="PANTHER" id="PTHR35525:SF3">
    <property type="entry name" value="BLL6575 PROTEIN"/>
    <property type="match status" value="1"/>
</dbReference>
<feature type="domain" description="Zinc finger CGNR" evidence="1">
    <location>
        <begin position="118"/>
        <end position="166"/>
    </location>
</feature>